<feature type="chain" id="PRO_5023000639" evidence="1">
    <location>
        <begin position="21"/>
        <end position="152"/>
    </location>
</feature>
<feature type="signal peptide" evidence="1">
    <location>
        <begin position="1"/>
        <end position="20"/>
    </location>
</feature>
<protein>
    <submittedName>
        <fullName evidence="2">Uncharacterized protein</fullName>
    </submittedName>
</protein>
<keyword evidence="1" id="KW-0732">Signal</keyword>
<evidence type="ECO:0000313" key="3">
    <source>
        <dbReference type="Proteomes" id="UP000325313"/>
    </source>
</evidence>
<accession>A0A5B0Q9Q5</accession>
<dbReference type="AlphaFoldDB" id="A0A5B0Q9Q5"/>
<sequence>MRLFYGLFIFFLNLLRISNGFFINPTRSSAGVEDVLRTPDLLSGNRRSQLLAHAAPNKLPASSSSIKHFPHSTITSKINPGRMSLGGASAPAVTRPEDTSPLRVPDLKHVVLLKPYYYKLVVYTNTVTVQQEAVGKSDGVTMAMTLAHAGAS</sequence>
<evidence type="ECO:0000313" key="2">
    <source>
        <dbReference type="EMBL" id="KAA1109693.1"/>
    </source>
</evidence>
<dbReference type="EMBL" id="VDEP01000304">
    <property type="protein sequence ID" value="KAA1109693.1"/>
    <property type="molecule type" value="Genomic_DNA"/>
</dbReference>
<dbReference type="Proteomes" id="UP000325313">
    <property type="component" value="Unassembled WGS sequence"/>
</dbReference>
<proteinExistence type="predicted"/>
<reference evidence="2 3" key="1">
    <citation type="submission" date="2019-05" db="EMBL/GenBank/DDBJ databases">
        <title>Emergence of the Ug99 lineage of the wheat stem rust pathogen through somatic hybridization.</title>
        <authorList>
            <person name="Li F."/>
            <person name="Upadhyaya N.M."/>
            <person name="Sperschneider J."/>
            <person name="Matny O."/>
            <person name="Nguyen-Phuc H."/>
            <person name="Mago R."/>
            <person name="Raley C."/>
            <person name="Miller M.E."/>
            <person name="Silverstein K.A.T."/>
            <person name="Henningsen E."/>
            <person name="Hirsch C.D."/>
            <person name="Visser B."/>
            <person name="Pretorius Z.A."/>
            <person name="Steffenson B.J."/>
            <person name="Schwessinger B."/>
            <person name="Dodds P.N."/>
            <person name="Figueroa M."/>
        </authorList>
    </citation>
    <scope>NUCLEOTIDE SEQUENCE [LARGE SCALE GENOMIC DNA]</scope>
    <source>
        <strain evidence="2 3">Ug99</strain>
    </source>
</reference>
<gene>
    <name evidence="2" type="ORF">PGTUg99_031762</name>
</gene>
<evidence type="ECO:0000256" key="1">
    <source>
        <dbReference type="SAM" id="SignalP"/>
    </source>
</evidence>
<comment type="caution">
    <text evidence="2">The sequence shown here is derived from an EMBL/GenBank/DDBJ whole genome shotgun (WGS) entry which is preliminary data.</text>
</comment>
<organism evidence="2 3">
    <name type="scientific">Puccinia graminis f. sp. tritici</name>
    <dbReference type="NCBI Taxonomy" id="56615"/>
    <lineage>
        <taxon>Eukaryota</taxon>
        <taxon>Fungi</taxon>
        <taxon>Dikarya</taxon>
        <taxon>Basidiomycota</taxon>
        <taxon>Pucciniomycotina</taxon>
        <taxon>Pucciniomycetes</taxon>
        <taxon>Pucciniales</taxon>
        <taxon>Pucciniaceae</taxon>
        <taxon>Puccinia</taxon>
    </lineage>
</organism>
<name>A0A5B0Q9Q5_PUCGR</name>